<comment type="caution">
    <text evidence="1">The sequence shown here is derived from an EMBL/GenBank/DDBJ whole genome shotgun (WGS) entry which is preliminary data.</text>
</comment>
<accession>A0A094J308</accession>
<reference evidence="1" key="1">
    <citation type="submission" date="2014-08" db="EMBL/GenBank/DDBJ databases">
        <title>Fullgenome sequencing of Anoxybacillus sp.25 isolate from Garga hot-spring Russia.</title>
        <authorList>
            <person name="Rozanov A.S."/>
            <person name="Kotenko A.V."/>
            <person name="Malup T.K."/>
            <person name="Peltek S.E."/>
        </authorList>
    </citation>
    <scope>NUCLEOTIDE SEQUENCE [LARGE SCALE GENOMIC DNA]</scope>
    <source>
        <strain evidence="1">25</strain>
    </source>
</reference>
<dbReference type="AlphaFoldDB" id="A0A094J308"/>
<evidence type="ECO:0000313" key="1">
    <source>
        <dbReference type="EMBL" id="KFZ32434.1"/>
    </source>
</evidence>
<gene>
    <name evidence="1" type="ORF">JS44_07290</name>
</gene>
<proteinExistence type="predicted"/>
<name>A0A094J308_9BACL</name>
<dbReference type="EMBL" id="JPZO01000037">
    <property type="protein sequence ID" value="KFZ32434.1"/>
    <property type="molecule type" value="Genomic_DNA"/>
</dbReference>
<organism evidence="1">
    <name type="scientific">Anoxybacillus flavithermus</name>
    <dbReference type="NCBI Taxonomy" id="33934"/>
    <lineage>
        <taxon>Bacteria</taxon>
        <taxon>Bacillati</taxon>
        <taxon>Bacillota</taxon>
        <taxon>Bacilli</taxon>
        <taxon>Bacillales</taxon>
        <taxon>Anoxybacillaceae</taxon>
        <taxon>Anoxybacillus</taxon>
    </lineage>
</organism>
<protein>
    <submittedName>
        <fullName evidence="1">Uncharacterized protein</fullName>
    </submittedName>
</protein>
<sequence length="59" mass="6922">MRALSNIFMLVAHFFTSTSAYEANSLLKSFFVLRYCFVAHWRFLILFVPSLHPPFIHDA</sequence>